<dbReference type="Proteomes" id="UP001165121">
    <property type="component" value="Unassembled WGS sequence"/>
</dbReference>
<proteinExistence type="predicted"/>
<evidence type="ECO:0000259" key="1">
    <source>
        <dbReference type="Pfam" id="PF13976"/>
    </source>
</evidence>
<accession>A0A9W7D9N6</accession>
<name>A0A9W7D9N6_9STRA</name>
<dbReference type="OrthoDB" id="413361at2759"/>
<evidence type="ECO:0000313" key="2">
    <source>
        <dbReference type="EMBL" id="GMF64687.1"/>
    </source>
</evidence>
<comment type="caution">
    <text evidence="2">The sequence shown here is derived from an EMBL/GenBank/DDBJ whole genome shotgun (WGS) entry which is preliminary data.</text>
</comment>
<sequence length="123" mass="13185">MNKNLLSVPQINRSGQFKVVFDGAEMHIALTKSKKIVASADLIDGLYWLRVPSFAANSVAKASVNAVDLHARMGHAPNDVLRKMVSNGMVTGAKMPTSSKNSSQCRGCQQGKMVQKPFPSIAG</sequence>
<feature type="domain" description="GAG-pre-integrase" evidence="1">
    <location>
        <begin position="45"/>
        <end position="113"/>
    </location>
</feature>
<evidence type="ECO:0000313" key="3">
    <source>
        <dbReference type="Proteomes" id="UP001165121"/>
    </source>
</evidence>
<reference evidence="2" key="1">
    <citation type="submission" date="2023-04" db="EMBL/GenBank/DDBJ databases">
        <title>Phytophthora fragariaefolia NBRC 109709.</title>
        <authorList>
            <person name="Ichikawa N."/>
            <person name="Sato H."/>
            <person name="Tonouchi N."/>
        </authorList>
    </citation>
    <scope>NUCLEOTIDE SEQUENCE</scope>
    <source>
        <strain evidence="2">NBRC 109709</strain>
    </source>
</reference>
<gene>
    <name evidence="2" type="ORF">Pfra01_002819500</name>
</gene>
<dbReference type="InterPro" id="IPR025724">
    <property type="entry name" value="GAG-pre-integrase_dom"/>
</dbReference>
<protein>
    <submittedName>
        <fullName evidence="2">Unnamed protein product</fullName>
    </submittedName>
</protein>
<dbReference type="Pfam" id="PF13976">
    <property type="entry name" value="gag_pre-integrs"/>
    <property type="match status" value="1"/>
</dbReference>
<dbReference type="AlphaFoldDB" id="A0A9W7D9N6"/>
<keyword evidence="3" id="KW-1185">Reference proteome</keyword>
<organism evidence="2 3">
    <name type="scientific">Phytophthora fragariaefolia</name>
    <dbReference type="NCBI Taxonomy" id="1490495"/>
    <lineage>
        <taxon>Eukaryota</taxon>
        <taxon>Sar</taxon>
        <taxon>Stramenopiles</taxon>
        <taxon>Oomycota</taxon>
        <taxon>Peronosporomycetes</taxon>
        <taxon>Peronosporales</taxon>
        <taxon>Peronosporaceae</taxon>
        <taxon>Phytophthora</taxon>
    </lineage>
</organism>
<dbReference type="EMBL" id="BSXT01008107">
    <property type="protein sequence ID" value="GMF64687.1"/>
    <property type="molecule type" value="Genomic_DNA"/>
</dbReference>